<evidence type="ECO:0000313" key="1">
    <source>
        <dbReference type="EMBL" id="MET3753330.1"/>
    </source>
</evidence>
<dbReference type="Proteomes" id="UP001549077">
    <property type="component" value="Unassembled WGS sequence"/>
</dbReference>
<proteinExistence type="predicted"/>
<comment type="caution">
    <text evidence="1">The sequence shown here is derived from an EMBL/GenBank/DDBJ whole genome shotgun (WGS) entry which is preliminary data.</text>
</comment>
<accession>A0ABV2MA57</accession>
<evidence type="ECO:0000313" key="2">
    <source>
        <dbReference type="Proteomes" id="UP001549077"/>
    </source>
</evidence>
<keyword evidence="2" id="KW-1185">Reference proteome</keyword>
<gene>
    <name evidence="1" type="ORF">ABID08_000669</name>
</gene>
<name>A0ABV2MA57_9HYPH</name>
<dbReference type="EMBL" id="JBEPMY010000001">
    <property type="protein sequence ID" value="MET3753330.1"/>
    <property type="molecule type" value="Genomic_DNA"/>
</dbReference>
<reference evidence="1 2" key="1">
    <citation type="submission" date="2024-06" db="EMBL/GenBank/DDBJ databases">
        <title>Genomic Encyclopedia of Type Strains, Phase IV (KMG-IV): sequencing the most valuable type-strain genomes for metagenomic binning, comparative biology and taxonomic classification.</title>
        <authorList>
            <person name="Goeker M."/>
        </authorList>
    </citation>
    <scope>NUCLEOTIDE SEQUENCE [LARGE SCALE GENOMIC DNA]</scope>
    <source>
        <strain evidence="1 2">DSM 29288</strain>
    </source>
</reference>
<organism evidence="1 2">
    <name type="scientific">Rhizobium binae</name>
    <dbReference type="NCBI Taxonomy" id="1138190"/>
    <lineage>
        <taxon>Bacteria</taxon>
        <taxon>Pseudomonadati</taxon>
        <taxon>Pseudomonadota</taxon>
        <taxon>Alphaproteobacteria</taxon>
        <taxon>Hyphomicrobiales</taxon>
        <taxon>Rhizobiaceae</taxon>
        <taxon>Rhizobium/Agrobacterium group</taxon>
        <taxon>Rhizobium</taxon>
    </lineage>
</organism>
<protein>
    <submittedName>
        <fullName evidence="1">Uncharacterized protein</fullName>
    </submittedName>
</protein>
<sequence length="30" mass="3312">MIDAVFNAFEGREVLAELCAIPKMDTSLVQ</sequence>